<dbReference type="Proteomes" id="UP000294489">
    <property type="component" value="Unassembled WGS sequence"/>
</dbReference>
<keyword evidence="1" id="KW-0812">Transmembrane</keyword>
<dbReference type="Pfam" id="PF12966">
    <property type="entry name" value="AtpR"/>
    <property type="match status" value="1"/>
</dbReference>
<evidence type="ECO:0000256" key="1">
    <source>
        <dbReference type="SAM" id="Phobius"/>
    </source>
</evidence>
<sequence length="89" mass="9337">MNLIGQGAAGLVLGLAGGLVHFLSLAWNLKLLLSGRTWRALGLQGLRLAMTATLLAGLAHWGVFAVLTGLAGLLVARYLTLRTRKVTTS</sequence>
<keyword evidence="1" id="KW-1133">Transmembrane helix</keyword>
<dbReference type="EMBL" id="SOEC01000004">
    <property type="protein sequence ID" value="TDX31080.1"/>
    <property type="molecule type" value="Genomic_DNA"/>
</dbReference>
<name>A0A4R8FZH4_9GAMM</name>
<gene>
    <name evidence="2" type="ORF">DFO67_104345</name>
</gene>
<keyword evidence="1" id="KW-0472">Membrane</keyword>
<accession>A0A4R8FZH4</accession>
<evidence type="ECO:0000313" key="2">
    <source>
        <dbReference type="EMBL" id="TDX31080.1"/>
    </source>
</evidence>
<organism evidence="2 3">
    <name type="scientific">Modicisalibacter xianhensis</name>
    <dbReference type="NCBI Taxonomy" id="442341"/>
    <lineage>
        <taxon>Bacteria</taxon>
        <taxon>Pseudomonadati</taxon>
        <taxon>Pseudomonadota</taxon>
        <taxon>Gammaproteobacteria</taxon>
        <taxon>Oceanospirillales</taxon>
        <taxon>Halomonadaceae</taxon>
        <taxon>Modicisalibacter</taxon>
    </lineage>
</organism>
<protein>
    <submittedName>
        <fullName evidence="2">F1-F0 ATPase (N-ATPase) AtpR subunit</fullName>
    </submittedName>
</protein>
<reference evidence="2 3" key="1">
    <citation type="submission" date="2019-03" db="EMBL/GenBank/DDBJ databases">
        <title>Freshwater and sediment microbial communities from various areas in North America, analyzing microbe dynamics in response to fracking.</title>
        <authorList>
            <person name="Lamendella R."/>
        </authorList>
    </citation>
    <scope>NUCLEOTIDE SEQUENCE [LARGE SCALE GENOMIC DNA]</scope>
    <source>
        <strain evidence="2 3">6_TX</strain>
    </source>
</reference>
<proteinExistence type="predicted"/>
<comment type="caution">
    <text evidence="2">The sequence shown here is derived from an EMBL/GenBank/DDBJ whole genome shotgun (WGS) entry which is preliminary data.</text>
</comment>
<dbReference type="RefSeq" id="WP_134017162.1">
    <property type="nucleotide sequence ID" value="NZ_SOEC01000004.1"/>
</dbReference>
<feature type="transmembrane region" description="Helical" evidence="1">
    <location>
        <begin position="7"/>
        <end position="29"/>
    </location>
</feature>
<feature type="transmembrane region" description="Helical" evidence="1">
    <location>
        <begin position="49"/>
        <end position="75"/>
    </location>
</feature>
<dbReference type="InterPro" id="IPR017581">
    <property type="entry name" value="AtpR-like"/>
</dbReference>
<dbReference type="AlphaFoldDB" id="A0A4R8FZH4"/>
<evidence type="ECO:0000313" key="3">
    <source>
        <dbReference type="Proteomes" id="UP000294489"/>
    </source>
</evidence>